<organism evidence="5 6">
    <name type="scientific">Sulfitobacter brevis</name>
    <dbReference type="NCBI Taxonomy" id="74348"/>
    <lineage>
        <taxon>Bacteria</taxon>
        <taxon>Pseudomonadati</taxon>
        <taxon>Pseudomonadota</taxon>
        <taxon>Alphaproteobacteria</taxon>
        <taxon>Rhodobacterales</taxon>
        <taxon>Roseobacteraceae</taxon>
        <taxon>Sulfitobacter</taxon>
    </lineage>
</organism>
<dbReference type="Gene3D" id="3.40.50.720">
    <property type="entry name" value="NAD(P)-binding Rossmann-like Domain"/>
    <property type="match status" value="1"/>
</dbReference>
<evidence type="ECO:0000256" key="1">
    <source>
        <dbReference type="ARBA" id="ARBA00007637"/>
    </source>
</evidence>
<dbReference type="OrthoDB" id="8770295at2"/>
<dbReference type="InterPro" id="IPR001509">
    <property type="entry name" value="Epimerase_deHydtase"/>
</dbReference>
<dbReference type="AlphaFoldDB" id="A0A1I1WT12"/>
<gene>
    <name evidence="5" type="ORF">SAMN04488523_10463</name>
</gene>
<keyword evidence="2" id="KW-0560">Oxidoreductase</keyword>
<dbReference type="PANTHER" id="PTHR43103">
    <property type="entry name" value="NUCLEOSIDE-DIPHOSPHATE-SUGAR EPIMERASE"/>
    <property type="match status" value="1"/>
</dbReference>
<keyword evidence="6" id="KW-1185">Reference proteome</keyword>
<evidence type="ECO:0000256" key="3">
    <source>
        <dbReference type="ARBA" id="ARBA00023027"/>
    </source>
</evidence>
<dbReference type="Proteomes" id="UP000198977">
    <property type="component" value="Unassembled WGS sequence"/>
</dbReference>
<dbReference type="InterPro" id="IPR036291">
    <property type="entry name" value="NAD(P)-bd_dom_sf"/>
</dbReference>
<dbReference type="RefSeq" id="WP_093923006.1">
    <property type="nucleotide sequence ID" value="NZ_FOMW01000004.1"/>
</dbReference>
<feature type="domain" description="NAD-dependent epimerase/dehydratase" evidence="4">
    <location>
        <begin position="7"/>
        <end position="188"/>
    </location>
</feature>
<evidence type="ECO:0000259" key="4">
    <source>
        <dbReference type="Pfam" id="PF01370"/>
    </source>
</evidence>
<dbReference type="GO" id="GO:0016491">
    <property type="term" value="F:oxidoreductase activity"/>
    <property type="evidence" value="ECO:0007669"/>
    <property type="project" value="UniProtKB-KW"/>
</dbReference>
<evidence type="ECO:0000313" key="6">
    <source>
        <dbReference type="Proteomes" id="UP000198977"/>
    </source>
</evidence>
<dbReference type="SUPFAM" id="SSF51735">
    <property type="entry name" value="NAD(P)-binding Rossmann-fold domains"/>
    <property type="match status" value="1"/>
</dbReference>
<evidence type="ECO:0000256" key="2">
    <source>
        <dbReference type="ARBA" id="ARBA00023002"/>
    </source>
</evidence>
<dbReference type="Pfam" id="PF01370">
    <property type="entry name" value="Epimerase"/>
    <property type="match status" value="1"/>
</dbReference>
<reference evidence="5 6" key="1">
    <citation type="submission" date="2016-10" db="EMBL/GenBank/DDBJ databases">
        <authorList>
            <person name="de Groot N.N."/>
        </authorList>
    </citation>
    <scope>NUCLEOTIDE SEQUENCE [LARGE SCALE GENOMIC DNA]</scope>
    <source>
        <strain evidence="5 6">DSM 11443</strain>
    </source>
</reference>
<keyword evidence="3" id="KW-0520">NAD</keyword>
<sequence length="270" mass="29983">MTKFNKILITGAAGGIGSTLRSALHPHCNLLRSSDIVDVQPATANEESFAFDLRDREAAMKAMEGIDIVYHFGGIPAEDNWEAIRDVNIEGTYNIYEAARLNGVKRVIFASSNHAMGFHRRETIVGQDEPTRPDSRYGVSKVFGEAVGRLYADKHGLETISLRIGQFRPKPTNRRMLSLWLSPADMGRLVVSCLTDRKIHFEVVYGISANKRGWYENSGNEMIGYQPQDSAEEYAYGLSGDALQEGEVEAAFQGGPFCSDEFHGDIDDIR</sequence>
<protein>
    <submittedName>
        <fullName evidence="5">Uronate dehydrogenase</fullName>
    </submittedName>
</protein>
<dbReference type="EMBL" id="FOMW01000004">
    <property type="protein sequence ID" value="SFD96593.1"/>
    <property type="molecule type" value="Genomic_DNA"/>
</dbReference>
<name>A0A1I1WT12_9RHOB</name>
<evidence type="ECO:0000313" key="5">
    <source>
        <dbReference type="EMBL" id="SFD96593.1"/>
    </source>
</evidence>
<comment type="similarity">
    <text evidence="1">Belongs to the NAD(P)-dependent epimerase/dehydratase family.</text>
</comment>
<proteinExistence type="inferred from homology"/>
<accession>A0A1I1WT12</accession>
<dbReference type="STRING" id="74348.SAMN04488523_10463"/>
<dbReference type="PANTHER" id="PTHR43103:SF5">
    <property type="entry name" value="4-EPIMERASE, PUTATIVE (AFU_ORTHOLOGUE AFUA_7G00360)-RELATED"/>
    <property type="match status" value="1"/>
</dbReference>